<keyword evidence="1" id="KW-0732">Signal</keyword>
<dbReference type="AlphaFoldDB" id="A0AAI9HZZ6"/>
<dbReference type="Proteomes" id="UP001495779">
    <property type="component" value="Unassembled WGS sequence"/>
</dbReference>
<feature type="chain" id="PRO_5043281309" description="Fimbrial protein" evidence="1">
    <location>
        <begin position="37"/>
        <end position="382"/>
    </location>
</feature>
<dbReference type="EMBL" id="JAGSRH010000030">
    <property type="protein sequence ID" value="MER5078499.1"/>
    <property type="molecule type" value="Genomic_DNA"/>
</dbReference>
<dbReference type="EMBL" id="AAZDVE040000013">
    <property type="protein sequence ID" value="EMP9432977.1"/>
    <property type="molecule type" value="Genomic_DNA"/>
</dbReference>
<organism evidence="2">
    <name type="scientific">Providencia stuartii</name>
    <dbReference type="NCBI Taxonomy" id="588"/>
    <lineage>
        <taxon>Bacteria</taxon>
        <taxon>Pseudomonadati</taxon>
        <taxon>Pseudomonadota</taxon>
        <taxon>Gammaproteobacteria</taxon>
        <taxon>Enterobacterales</taxon>
        <taxon>Morganellaceae</taxon>
        <taxon>Providencia</taxon>
    </lineage>
</organism>
<name>A0AAI9HZZ6_PROST</name>
<accession>A0AAI9HZZ6</accession>
<evidence type="ECO:0000313" key="3">
    <source>
        <dbReference type="EMBL" id="MER5078499.1"/>
    </source>
</evidence>
<gene>
    <name evidence="2" type="ORF">JRA39_002027</name>
    <name evidence="3" type="ORF">KDV35_16780</name>
</gene>
<protein>
    <recommendedName>
        <fullName evidence="5">Fimbrial protein</fullName>
    </recommendedName>
</protein>
<evidence type="ECO:0000313" key="4">
    <source>
        <dbReference type="Proteomes" id="UP001495779"/>
    </source>
</evidence>
<sequence length="382" mass="39754">MKYHYLKYKAVMSLVLHKYVTSAVIAFSFMPSSALAVNINATPGESVISLGNVNAEVTLTSISSAFSAAANRADGFAVHTSSTAYNCLSNSNEAVVGNMKGYKVAEDIIIGLQSTNATGVASVGAGAQPASANYKDITVKGTWSSNGSYTVTPTQVPSAMWCGSAWPEPTDHVWNPQKKNNKASIQGKLFLYVGPNAKPGSYTLPNLYLIKAATSNGDLVNQQIFEGGTLTVSYPPCSISTPTEVTFDTTKGLPVINPTSSITVNCGINNGRAFQIGISGTPVAPSMLVGTHAISLHYGDGTIGGLVRGYIGSNAATDAVGCLDRASSIPFSEKNQGLNFMLLGANTSGASQTQPLVWSLCPNGTEKPGKATGTAELDVVYK</sequence>
<dbReference type="RefSeq" id="WP_154623453.1">
    <property type="nucleotide sequence ID" value="NZ_CP119546.1"/>
</dbReference>
<proteinExistence type="predicted"/>
<feature type="signal peptide" evidence="1">
    <location>
        <begin position="1"/>
        <end position="36"/>
    </location>
</feature>
<comment type="caution">
    <text evidence="2">The sequence shown here is derived from an EMBL/GenBank/DDBJ whole genome shotgun (WGS) entry which is preliminary data.</text>
</comment>
<reference evidence="3 4" key="1">
    <citation type="submission" date="2021-04" db="EMBL/GenBank/DDBJ databases">
        <title>Determining the burden of carbapenem-resistant Enterobacterales from a tertiary public heath setting in Bangladesh: a clinical, epidemiological, and molecular study.</title>
        <authorList>
            <person name="Farzana R."/>
            <person name="Walsh T.R."/>
        </authorList>
    </citation>
    <scope>NUCLEOTIDE SEQUENCE [LARGE SCALE GENOMIC DNA]</scope>
    <source>
        <strain evidence="3">Dmpro_s316</strain>
        <strain evidence="4">dmpro_s316</strain>
    </source>
</reference>
<evidence type="ECO:0008006" key="5">
    <source>
        <dbReference type="Google" id="ProtNLM"/>
    </source>
</evidence>
<evidence type="ECO:0000313" key="2">
    <source>
        <dbReference type="EMBL" id="EMP9432977.1"/>
    </source>
</evidence>
<reference evidence="2" key="2">
    <citation type="submission" date="2024-02" db="EMBL/GenBank/DDBJ databases">
        <authorList>
            <consortium name="Clinical and Environmental Microbiology Branch: Whole genome sequencing antimicrobial resistance pathogens in the healthcare setting"/>
        </authorList>
    </citation>
    <scope>NUCLEOTIDE SEQUENCE</scope>
    <source>
        <strain evidence="2">2020GO-00142</strain>
    </source>
</reference>
<evidence type="ECO:0000256" key="1">
    <source>
        <dbReference type="SAM" id="SignalP"/>
    </source>
</evidence>